<organism evidence="3 4">
    <name type="scientific">Chthoniobacter flavus Ellin428</name>
    <dbReference type="NCBI Taxonomy" id="497964"/>
    <lineage>
        <taxon>Bacteria</taxon>
        <taxon>Pseudomonadati</taxon>
        <taxon>Verrucomicrobiota</taxon>
        <taxon>Spartobacteria</taxon>
        <taxon>Chthoniobacterales</taxon>
        <taxon>Chthoniobacteraceae</taxon>
        <taxon>Chthoniobacter</taxon>
    </lineage>
</organism>
<dbReference type="PANTHER" id="PTHR35848:SF6">
    <property type="entry name" value="CUPIN TYPE-2 DOMAIN-CONTAINING PROTEIN"/>
    <property type="match status" value="1"/>
</dbReference>
<dbReference type="CDD" id="cd02208">
    <property type="entry name" value="cupin_RmlC-like"/>
    <property type="match status" value="1"/>
</dbReference>
<comment type="caution">
    <text evidence="3">The sequence shown here is derived from an EMBL/GenBank/DDBJ whole genome shotgun (WGS) entry which is preliminary data.</text>
</comment>
<dbReference type="PANTHER" id="PTHR35848">
    <property type="entry name" value="OXALATE-BINDING PROTEIN"/>
    <property type="match status" value="1"/>
</dbReference>
<evidence type="ECO:0000313" key="3">
    <source>
        <dbReference type="EMBL" id="EDY19015.1"/>
    </source>
</evidence>
<dbReference type="InterPro" id="IPR014710">
    <property type="entry name" value="RmlC-like_jellyroll"/>
</dbReference>
<dbReference type="STRING" id="497964.CfE428DRAFT_3673"/>
<name>B4D435_9BACT</name>
<dbReference type="SUPFAM" id="SSF51182">
    <property type="entry name" value="RmlC-like cupins"/>
    <property type="match status" value="1"/>
</dbReference>
<feature type="domain" description="Cupin type-2" evidence="2">
    <location>
        <begin position="45"/>
        <end position="108"/>
    </location>
</feature>
<proteinExistence type="predicted"/>
<dbReference type="Proteomes" id="UP000005824">
    <property type="component" value="Unassembled WGS sequence"/>
</dbReference>
<sequence length="129" mass="14183">MSEEFKTLCRATDGEVLDTAWGRLVWTASGAIGNSTKMSVGRAMIRAGMENPRHRHPNCDEVLHVIAGRLEHIQDDKRCVLDPGDTICIPKGVWHQARALGSIDAEVVISFDSPDRLTEVDSSILGNMQ</sequence>
<evidence type="ECO:0000313" key="4">
    <source>
        <dbReference type="Proteomes" id="UP000005824"/>
    </source>
</evidence>
<dbReference type="RefSeq" id="WP_006980998.1">
    <property type="nucleotide sequence ID" value="NZ_ABVL01000010.1"/>
</dbReference>
<reference evidence="3 4" key="1">
    <citation type="journal article" date="2011" name="J. Bacteriol.">
        <title>Genome sequence of Chthoniobacter flavus Ellin428, an aerobic heterotrophic soil bacterium.</title>
        <authorList>
            <person name="Kant R."/>
            <person name="van Passel M.W."/>
            <person name="Palva A."/>
            <person name="Lucas S."/>
            <person name="Lapidus A."/>
            <person name="Glavina Del Rio T."/>
            <person name="Dalin E."/>
            <person name="Tice H."/>
            <person name="Bruce D."/>
            <person name="Goodwin L."/>
            <person name="Pitluck S."/>
            <person name="Larimer F.W."/>
            <person name="Land M.L."/>
            <person name="Hauser L."/>
            <person name="Sangwan P."/>
            <person name="de Vos W.M."/>
            <person name="Janssen P.H."/>
            <person name="Smidt H."/>
        </authorList>
    </citation>
    <scope>NUCLEOTIDE SEQUENCE [LARGE SCALE GENOMIC DNA]</scope>
    <source>
        <strain evidence="3 4">Ellin428</strain>
    </source>
</reference>
<dbReference type="Gene3D" id="2.60.120.10">
    <property type="entry name" value="Jelly Rolls"/>
    <property type="match status" value="1"/>
</dbReference>
<dbReference type="AlphaFoldDB" id="B4D435"/>
<dbReference type="eggNOG" id="COG0662">
    <property type="taxonomic scope" value="Bacteria"/>
</dbReference>
<accession>B4D435</accession>
<dbReference type="InterPro" id="IPR051610">
    <property type="entry name" value="GPI/OXD"/>
</dbReference>
<dbReference type="InterPro" id="IPR011051">
    <property type="entry name" value="RmlC_Cupin_sf"/>
</dbReference>
<dbReference type="GO" id="GO:0046872">
    <property type="term" value="F:metal ion binding"/>
    <property type="evidence" value="ECO:0007669"/>
    <property type="project" value="UniProtKB-KW"/>
</dbReference>
<keyword evidence="4" id="KW-1185">Reference proteome</keyword>
<protein>
    <submittedName>
        <fullName evidence="3">Cupin 2 conserved barrel domain protein</fullName>
    </submittedName>
</protein>
<keyword evidence="1" id="KW-0479">Metal-binding</keyword>
<dbReference type="InParanoid" id="B4D435"/>
<dbReference type="Pfam" id="PF07883">
    <property type="entry name" value="Cupin_2"/>
    <property type="match status" value="1"/>
</dbReference>
<evidence type="ECO:0000256" key="1">
    <source>
        <dbReference type="ARBA" id="ARBA00022723"/>
    </source>
</evidence>
<dbReference type="InterPro" id="IPR013096">
    <property type="entry name" value="Cupin_2"/>
</dbReference>
<evidence type="ECO:0000259" key="2">
    <source>
        <dbReference type="Pfam" id="PF07883"/>
    </source>
</evidence>
<gene>
    <name evidence="3" type="ORF">CfE428DRAFT_3673</name>
</gene>
<dbReference type="EMBL" id="ABVL01000010">
    <property type="protein sequence ID" value="EDY19015.1"/>
    <property type="molecule type" value="Genomic_DNA"/>
</dbReference>